<gene>
    <name evidence="3" type="ORF">K469DRAFT_595485</name>
</gene>
<dbReference type="Gene3D" id="3.40.50.150">
    <property type="entry name" value="Vaccinia Virus protein VP39"/>
    <property type="match status" value="1"/>
</dbReference>
<dbReference type="InterPro" id="IPR036291">
    <property type="entry name" value="NAD(P)-bd_dom_sf"/>
</dbReference>
<dbReference type="SUPFAM" id="SSF53335">
    <property type="entry name" value="S-adenosyl-L-methionine-dependent methyltransferases"/>
    <property type="match status" value="1"/>
</dbReference>
<dbReference type="PANTHER" id="PTHR45681:SF6">
    <property type="entry name" value="POLYKETIDE SYNTHASE 37"/>
    <property type="match status" value="1"/>
</dbReference>
<dbReference type="EMBL" id="ML994665">
    <property type="protein sequence ID" value="KAF2179596.1"/>
    <property type="molecule type" value="Genomic_DNA"/>
</dbReference>
<dbReference type="OrthoDB" id="329835at2759"/>
<sequence>MGQVYREGNKRLASIIGLLSHKKLDIKILEAGAGTGSATNEVLKALNGQSMSRKYKEYVFTDITTSFLGQAEEKFKDFNGVSYATFDMEKPTTEQGLMNDFDLFLAANVVHVTSDIKKTLVNIRKLLKTGAKSPTQRGVNLGLWKLTRMLHGTFSDFWKGNADPHYPRRNGPFLSKEMWEAVLPETGFGGVDFFLDDYAGDNLSTTVIVATAVQQKPVPAAGPIGQYGLTVVSPLEYAAENALLSDSSPLIYPRLLFLVEVENPLFSSITSPEWQGLQYYMKEAESALWVTNGGLHTGQRPLYAMISAIARGLKTEMPNLRLGLLDLDDASMSAQNEAFKVIMILESVIANAEQPVIDTEFRLHNGMVHISRLEPDEELNADFQRRKELQRAPLPKPLAELRDTPLRLDIEKPGVFSTLFFREEEDFDATLGADQVEIEVKAAGINNKDIAVAAGKFHSNTFSDECSGVIDKVGASVADLRPGDRVFCQKFAKFGNLVRSEAHFCQKMDDTDTFEEMATMPIAFCTAIYGLEDLGRLGKGQTVLVQSATGGVGLAAIQIALAMGAEVFATVGTEGKKRALL</sequence>
<organism evidence="3 4">
    <name type="scientific">Zopfia rhizophila CBS 207.26</name>
    <dbReference type="NCBI Taxonomy" id="1314779"/>
    <lineage>
        <taxon>Eukaryota</taxon>
        <taxon>Fungi</taxon>
        <taxon>Dikarya</taxon>
        <taxon>Ascomycota</taxon>
        <taxon>Pezizomycotina</taxon>
        <taxon>Dothideomycetes</taxon>
        <taxon>Dothideomycetes incertae sedis</taxon>
        <taxon>Zopfiaceae</taxon>
        <taxon>Zopfia</taxon>
    </lineage>
</organism>
<dbReference type="Pfam" id="PF23114">
    <property type="entry name" value="NAD-bd_HRPKS_sdrA"/>
    <property type="match status" value="1"/>
</dbReference>
<protein>
    <recommendedName>
        <fullName evidence="2">Enoyl reductase (ER) domain-containing protein</fullName>
    </recommendedName>
</protein>
<proteinExistence type="predicted"/>
<dbReference type="PANTHER" id="PTHR45681">
    <property type="entry name" value="POLYKETIDE SYNTHASE 44-RELATED"/>
    <property type="match status" value="1"/>
</dbReference>
<feature type="domain" description="Enoyl reductase (ER)" evidence="2">
    <location>
        <begin position="414"/>
        <end position="581"/>
    </location>
</feature>
<dbReference type="CDD" id="cd05195">
    <property type="entry name" value="enoyl_red"/>
    <property type="match status" value="1"/>
</dbReference>
<keyword evidence="4" id="KW-1185">Reference proteome</keyword>
<dbReference type="Gene3D" id="3.90.180.10">
    <property type="entry name" value="Medium-chain alcohol dehydrogenases, catalytic domain"/>
    <property type="match status" value="1"/>
</dbReference>
<dbReference type="Proteomes" id="UP000800200">
    <property type="component" value="Unassembled WGS sequence"/>
</dbReference>
<keyword evidence="1" id="KW-0808">Transferase</keyword>
<evidence type="ECO:0000313" key="3">
    <source>
        <dbReference type="EMBL" id="KAF2179596.1"/>
    </source>
</evidence>
<dbReference type="InterPro" id="IPR013154">
    <property type="entry name" value="ADH-like_N"/>
</dbReference>
<reference evidence="3" key="1">
    <citation type="journal article" date="2020" name="Stud. Mycol.">
        <title>101 Dothideomycetes genomes: a test case for predicting lifestyles and emergence of pathogens.</title>
        <authorList>
            <person name="Haridas S."/>
            <person name="Albert R."/>
            <person name="Binder M."/>
            <person name="Bloem J."/>
            <person name="Labutti K."/>
            <person name="Salamov A."/>
            <person name="Andreopoulos B."/>
            <person name="Baker S."/>
            <person name="Barry K."/>
            <person name="Bills G."/>
            <person name="Bluhm B."/>
            <person name="Cannon C."/>
            <person name="Castanera R."/>
            <person name="Culley D."/>
            <person name="Daum C."/>
            <person name="Ezra D."/>
            <person name="Gonzalez J."/>
            <person name="Henrissat B."/>
            <person name="Kuo A."/>
            <person name="Liang C."/>
            <person name="Lipzen A."/>
            <person name="Lutzoni F."/>
            <person name="Magnuson J."/>
            <person name="Mondo S."/>
            <person name="Nolan M."/>
            <person name="Ohm R."/>
            <person name="Pangilinan J."/>
            <person name="Park H.-J."/>
            <person name="Ramirez L."/>
            <person name="Alfaro M."/>
            <person name="Sun H."/>
            <person name="Tritt A."/>
            <person name="Yoshinaga Y."/>
            <person name="Zwiers L.-H."/>
            <person name="Turgeon B."/>
            <person name="Goodwin S."/>
            <person name="Spatafora J."/>
            <person name="Crous P."/>
            <person name="Grigoriev I."/>
        </authorList>
    </citation>
    <scope>NUCLEOTIDE SEQUENCE</scope>
    <source>
        <strain evidence="3">CBS 207.26</strain>
    </source>
</reference>
<dbReference type="GO" id="GO:0016491">
    <property type="term" value="F:oxidoreductase activity"/>
    <property type="evidence" value="ECO:0007669"/>
    <property type="project" value="InterPro"/>
</dbReference>
<dbReference type="InterPro" id="IPR020843">
    <property type="entry name" value="ER"/>
</dbReference>
<dbReference type="GO" id="GO:0016740">
    <property type="term" value="F:transferase activity"/>
    <property type="evidence" value="ECO:0007669"/>
    <property type="project" value="UniProtKB-KW"/>
</dbReference>
<dbReference type="Pfam" id="PF08242">
    <property type="entry name" value="Methyltransf_12"/>
    <property type="match status" value="1"/>
</dbReference>
<dbReference type="InterPro" id="IPR013217">
    <property type="entry name" value="Methyltransf_12"/>
</dbReference>
<dbReference type="Pfam" id="PF08240">
    <property type="entry name" value="ADH_N"/>
    <property type="match status" value="1"/>
</dbReference>
<name>A0A6A6DPM3_9PEZI</name>
<dbReference type="InterPro" id="IPR050444">
    <property type="entry name" value="Polyketide_Synthase"/>
</dbReference>
<dbReference type="SUPFAM" id="SSF51735">
    <property type="entry name" value="NAD(P)-binding Rossmann-fold domains"/>
    <property type="match status" value="1"/>
</dbReference>
<dbReference type="AlphaFoldDB" id="A0A6A6DPM3"/>
<dbReference type="SMART" id="SM00829">
    <property type="entry name" value="PKS_ER"/>
    <property type="match status" value="1"/>
</dbReference>
<feature type="non-terminal residue" evidence="3">
    <location>
        <position position="581"/>
    </location>
</feature>
<accession>A0A6A6DPM3</accession>
<evidence type="ECO:0000259" key="2">
    <source>
        <dbReference type="SMART" id="SM00829"/>
    </source>
</evidence>
<evidence type="ECO:0000256" key="1">
    <source>
        <dbReference type="ARBA" id="ARBA00022679"/>
    </source>
</evidence>
<dbReference type="InterPro" id="IPR011032">
    <property type="entry name" value="GroES-like_sf"/>
</dbReference>
<evidence type="ECO:0000313" key="4">
    <source>
        <dbReference type="Proteomes" id="UP000800200"/>
    </source>
</evidence>
<dbReference type="SUPFAM" id="SSF50129">
    <property type="entry name" value="GroES-like"/>
    <property type="match status" value="1"/>
</dbReference>
<dbReference type="InterPro" id="IPR056501">
    <property type="entry name" value="NAD-bd_HRPKS_sdrA"/>
</dbReference>
<dbReference type="InterPro" id="IPR029063">
    <property type="entry name" value="SAM-dependent_MTases_sf"/>
</dbReference>